<dbReference type="Pfam" id="PF16455">
    <property type="entry name" value="UBD"/>
    <property type="match status" value="1"/>
</dbReference>
<proteinExistence type="predicted"/>
<sequence length="48" mass="5366">MGCAGSTPAEGDGNAKKIRKPKPWKHPQPITKSQLEQMREEFWDTAPS</sequence>
<evidence type="ECO:0000313" key="3">
    <source>
        <dbReference type="EMBL" id="TYG82052.1"/>
    </source>
</evidence>
<dbReference type="PANTHER" id="PTHR13609">
    <property type="entry name" value="UBIQUITIN DOMAIN CONTAINING 1 PROTEIN-RELATED"/>
    <property type="match status" value="1"/>
</dbReference>
<protein>
    <recommendedName>
        <fullName evidence="2">DC-UbP/UBTD2 N-terminal domain-containing protein</fullName>
    </recommendedName>
</protein>
<evidence type="ECO:0000256" key="1">
    <source>
        <dbReference type="SAM" id="MobiDB-lite"/>
    </source>
</evidence>
<feature type="domain" description="DC-UbP/UBTD2 N-terminal" evidence="2">
    <location>
        <begin position="15"/>
        <end position="46"/>
    </location>
</feature>
<dbReference type="EMBL" id="CM017701">
    <property type="protein sequence ID" value="TYG82052.1"/>
    <property type="molecule type" value="Genomic_DNA"/>
</dbReference>
<dbReference type="InterPro" id="IPR032752">
    <property type="entry name" value="DC-UbP/UBTD2_N"/>
</dbReference>
<evidence type="ECO:0000259" key="2">
    <source>
        <dbReference type="Pfam" id="PF16455"/>
    </source>
</evidence>
<dbReference type="Proteomes" id="UP000323506">
    <property type="component" value="Chromosome D01"/>
</dbReference>
<organism evidence="3 4">
    <name type="scientific">Gossypium darwinii</name>
    <name type="common">Darwin's cotton</name>
    <name type="synonym">Gossypium barbadense var. darwinii</name>
    <dbReference type="NCBI Taxonomy" id="34276"/>
    <lineage>
        <taxon>Eukaryota</taxon>
        <taxon>Viridiplantae</taxon>
        <taxon>Streptophyta</taxon>
        <taxon>Embryophyta</taxon>
        <taxon>Tracheophyta</taxon>
        <taxon>Spermatophyta</taxon>
        <taxon>Magnoliopsida</taxon>
        <taxon>eudicotyledons</taxon>
        <taxon>Gunneridae</taxon>
        <taxon>Pentapetalae</taxon>
        <taxon>rosids</taxon>
        <taxon>malvids</taxon>
        <taxon>Malvales</taxon>
        <taxon>Malvaceae</taxon>
        <taxon>Malvoideae</taxon>
        <taxon>Gossypium</taxon>
    </lineage>
</organism>
<feature type="region of interest" description="Disordered" evidence="1">
    <location>
        <begin position="1"/>
        <end position="48"/>
    </location>
</feature>
<feature type="compositionally biased region" description="Basic residues" evidence="1">
    <location>
        <begin position="16"/>
        <end position="25"/>
    </location>
</feature>
<dbReference type="InterPro" id="IPR039869">
    <property type="entry name" value="UBTD1/2"/>
</dbReference>
<evidence type="ECO:0000313" key="4">
    <source>
        <dbReference type="Proteomes" id="UP000323506"/>
    </source>
</evidence>
<gene>
    <name evidence="3" type="ORF">ES288_D01G055900v1</name>
</gene>
<keyword evidence="4" id="KW-1185">Reference proteome</keyword>
<name>A0A5D2DLX5_GOSDA</name>
<dbReference type="AlphaFoldDB" id="A0A5D2DLX5"/>
<reference evidence="3 4" key="1">
    <citation type="submission" date="2019-06" db="EMBL/GenBank/DDBJ databases">
        <title>WGS assembly of Gossypium darwinii.</title>
        <authorList>
            <person name="Chen Z.J."/>
            <person name="Sreedasyam A."/>
            <person name="Ando A."/>
            <person name="Song Q."/>
            <person name="De L."/>
            <person name="Hulse-Kemp A."/>
            <person name="Ding M."/>
            <person name="Ye W."/>
            <person name="Kirkbride R."/>
            <person name="Jenkins J."/>
            <person name="Plott C."/>
            <person name="Lovell J."/>
            <person name="Lin Y.-M."/>
            <person name="Vaughn R."/>
            <person name="Liu B."/>
            <person name="Li W."/>
            <person name="Simpson S."/>
            <person name="Scheffler B."/>
            <person name="Saski C."/>
            <person name="Grover C."/>
            <person name="Hu G."/>
            <person name="Conover J."/>
            <person name="Carlson J."/>
            <person name="Shu S."/>
            <person name="Boston L."/>
            <person name="Williams M."/>
            <person name="Peterson D."/>
            <person name="Mcgee K."/>
            <person name="Jones D."/>
            <person name="Wendel J."/>
            <person name="Stelly D."/>
            <person name="Grimwood J."/>
            <person name="Schmutz J."/>
        </authorList>
    </citation>
    <scope>NUCLEOTIDE SEQUENCE [LARGE SCALE GENOMIC DNA]</scope>
    <source>
        <strain evidence="3">1808015.09</strain>
    </source>
</reference>
<accession>A0A5D2DLX5</accession>